<comment type="catalytic activity">
    <reaction evidence="5 6">
        <text>L-glutamine + H2O = L-glutamate + NH4(+)</text>
        <dbReference type="Rhea" id="RHEA:15889"/>
        <dbReference type="ChEBI" id="CHEBI:15377"/>
        <dbReference type="ChEBI" id="CHEBI:28938"/>
        <dbReference type="ChEBI" id="CHEBI:29985"/>
        <dbReference type="ChEBI" id="CHEBI:58359"/>
        <dbReference type="EC" id="3.5.1.2"/>
    </reaction>
</comment>
<keyword evidence="8" id="KW-1185">Reference proteome</keyword>
<comment type="similarity">
    <text evidence="1 6">Belongs to the glutaminase family.</text>
</comment>
<evidence type="ECO:0000256" key="5">
    <source>
        <dbReference type="ARBA" id="ARBA00049534"/>
    </source>
</evidence>
<proteinExistence type="inferred from homology"/>
<dbReference type="PANTHER" id="PTHR12544">
    <property type="entry name" value="GLUTAMINASE"/>
    <property type="match status" value="1"/>
</dbReference>
<evidence type="ECO:0000256" key="2">
    <source>
        <dbReference type="ARBA" id="ARBA00011881"/>
    </source>
</evidence>
<dbReference type="AlphaFoldDB" id="A0A562JEU2"/>
<feature type="binding site" evidence="6">
    <location>
        <position position="258"/>
    </location>
    <ligand>
        <name>substrate</name>
    </ligand>
</feature>
<evidence type="ECO:0000256" key="4">
    <source>
        <dbReference type="ARBA" id="ARBA00022801"/>
    </source>
</evidence>
<feature type="binding site" evidence="6">
    <location>
        <position position="157"/>
    </location>
    <ligand>
        <name>substrate</name>
    </ligand>
</feature>
<dbReference type="Gene3D" id="3.40.710.10">
    <property type="entry name" value="DD-peptidase/beta-lactamase superfamily"/>
    <property type="match status" value="1"/>
</dbReference>
<feature type="binding site" evidence="6">
    <location>
        <position position="112"/>
    </location>
    <ligand>
        <name>substrate</name>
    </ligand>
</feature>
<dbReference type="InterPro" id="IPR012338">
    <property type="entry name" value="Beta-lactam/transpept-like"/>
</dbReference>
<dbReference type="PANTHER" id="PTHR12544:SF29">
    <property type="entry name" value="GLUTAMINASE"/>
    <property type="match status" value="1"/>
</dbReference>
<protein>
    <recommendedName>
        <fullName evidence="3 6">Glutaminase</fullName>
        <ecNumber evidence="3 6">3.5.1.2</ecNumber>
    </recommendedName>
</protein>
<sequence length="304" mass="32901">MQQHVLQAYDHAKEWLGQGKVASYIPQLACANSNNLAIAITNLNGEVYAAGDSEVKFTIQSISKVILLATALNEAGFDKVFEKVGMEPTGDPFNSILRLESMMKKPLNPMINAGAIAITTCITGQNKKERFEKIFSTAKLLFDDENLTYDKYVFQSEKQTGNKNRSLAYMMKSNGVFDGDVEEHLDIYFKTCSILANCKQISFLGAVLANGGICPKTKRQLLAPFIVKVICSLMTTCGMYDASGEYAIRVGIPSKSGVGGGIMAAAIGKMGIGTFSPALDNKGNSFCGIKAMEYLSSKLGLSIF</sequence>
<evidence type="ECO:0000313" key="7">
    <source>
        <dbReference type="EMBL" id="TWH81727.1"/>
    </source>
</evidence>
<dbReference type="GO" id="GO:0006543">
    <property type="term" value="P:L-glutamine catabolic process"/>
    <property type="evidence" value="ECO:0007669"/>
    <property type="project" value="TreeGrafter"/>
</dbReference>
<dbReference type="EC" id="3.5.1.2" evidence="3 6"/>
<evidence type="ECO:0000313" key="8">
    <source>
        <dbReference type="Proteomes" id="UP000315343"/>
    </source>
</evidence>
<keyword evidence="6" id="KW-0007">Acetylation</keyword>
<comment type="caution">
    <text evidence="7">The sequence shown here is derived from an EMBL/GenBank/DDBJ whole genome shotgun (WGS) entry which is preliminary data.</text>
</comment>
<feature type="binding site" evidence="6">
    <location>
        <position position="188"/>
    </location>
    <ligand>
        <name>substrate</name>
    </ligand>
</feature>
<organism evidence="7 8">
    <name type="scientific">Sedimentibacter saalensis</name>
    <dbReference type="NCBI Taxonomy" id="130788"/>
    <lineage>
        <taxon>Bacteria</taxon>
        <taxon>Bacillati</taxon>
        <taxon>Bacillota</taxon>
        <taxon>Tissierellia</taxon>
        <taxon>Sedimentibacter</taxon>
    </lineage>
</organism>
<evidence type="ECO:0000256" key="3">
    <source>
        <dbReference type="ARBA" id="ARBA00012918"/>
    </source>
</evidence>
<evidence type="ECO:0000256" key="6">
    <source>
        <dbReference type="HAMAP-Rule" id="MF_00313"/>
    </source>
</evidence>
<feature type="binding site" evidence="6">
    <location>
        <position position="61"/>
    </location>
    <ligand>
        <name>substrate</name>
    </ligand>
</feature>
<reference evidence="7 8" key="1">
    <citation type="submission" date="2019-07" db="EMBL/GenBank/DDBJ databases">
        <title>Genomic Encyclopedia of Type Strains, Phase I: the one thousand microbial genomes (KMG-I) project.</title>
        <authorList>
            <person name="Kyrpides N."/>
        </authorList>
    </citation>
    <scope>NUCLEOTIDE SEQUENCE [LARGE SCALE GENOMIC DNA]</scope>
    <source>
        <strain evidence="7 8">DSM 13558</strain>
    </source>
</reference>
<dbReference type="OrthoDB" id="9788822at2"/>
<dbReference type="RefSeq" id="WP_145081918.1">
    <property type="nucleotide sequence ID" value="NZ_DAMBUX010000019.1"/>
</dbReference>
<feature type="binding site" evidence="6">
    <location>
        <position position="240"/>
    </location>
    <ligand>
        <name>substrate</name>
    </ligand>
</feature>
<dbReference type="NCBIfam" id="TIGR03814">
    <property type="entry name" value="Gln_ase"/>
    <property type="match status" value="1"/>
</dbReference>
<dbReference type="GO" id="GO:0004359">
    <property type="term" value="F:glutaminase activity"/>
    <property type="evidence" value="ECO:0007669"/>
    <property type="project" value="UniProtKB-UniRule"/>
</dbReference>
<dbReference type="Proteomes" id="UP000315343">
    <property type="component" value="Unassembled WGS sequence"/>
</dbReference>
<dbReference type="Pfam" id="PF04960">
    <property type="entry name" value="Glutaminase"/>
    <property type="match status" value="1"/>
</dbReference>
<evidence type="ECO:0000256" key="1">
    <source>
        <dbReference type="ARBA" id="ARBA00011076"/>
    </source>
</evidence>
<dbReference type="FunFam" id="3.40.710.10:FF:000005">
    <property type="entry name" value="Glutaminase"/>
    <property type="match status" value="1"/>
</dbReference>
<dbReference type="HAMAP" id="MF_00313">
    <property type="entry name" value="Glutaminase"/>
    <property type="match status" value="1"/>
</dbReference>
<feature type="binding site" evidence="6">
    <location>
        <position position="164"/>
    </location>
    <ligand>
        <name>substrate</name>
    </ligand>
</feature>
<comment type="subunit">
    <text evidence="2 6">Homotetramer.</text>
</comment>
<dbReference type="SUPFAM" id="SSF56601">
    <property type="entry name" value="beta-lactamase/transpeptidase-like"/>
    <property type="match status" value="1"/>
</dbReference>
<dbReference type="GO" id="GO:0006537">
    <property type="term" value="P:glutamate biosynthetic process"/>
    <property type="evidence" value="ECO:0007669"/>
    <property type="project" value="TreeGrafter"/>
</dbReference>
<accession>A0A562JEU2</accession>
<keyword evidence="4 6" id="KW-0378">Hydrolase</keyword>
<dbReference type="InterPro" id="IPR015868">
    <property type="entry name" value="Glutaminase"/>
</dbReference>
<gene>
    <name evidence="6" type="primary">glsA</name>
    <name evidence="7" type="ORF">LY60_01482</name>
</gene>
<dbReference type="EMBL" id="VLKH01000003">
    <property type="protein sequence ID" value="TWH81727.1"/>
    <property type="molecule type" value="Genomic_DNA"/>
</dbReference>
<name>A0A562JEU2_9FIRM</name>